<reference evidence="7" key="4">
    <citation type="submission" date="2019-03" db="UniProtKB">
        <authorList>
            <consortium name="EnsemblPlants"/>
        </authorList>
    </citation>
    <scope>IDENTIFICATION</scope>
</reference>
<dbReference type="AlphaFoldDB" id="A0A453L4Z9"/>
<dbReference type="PROSITE" id="PS50808">
    <property type="entry name" value="ZF_BED"/>
    <property type="match status" value="1"/>
</dbReference>
<dbReference type="OMA" id="NEVRTCA"/>
<keyword evidence="1" id="KW-0479">Metal-binding</keyword>
<evidence type="ECO:0000256" key="3">
    <source>
        <dbReference type="ARBA" id="ARBA00022833"/>
    </source>
</evidence>
<evidence type="ECO:0000256" key="5">
    <source>
        <dbReference type="SAM" id="SignalP"/>
    </source>
</evidence>
<dbReference type="InterPro" id="IPR003656">
    <property type="entry name" value="Znf_BED"/>
</dbReference>
<dbReference type="GO" id="GO:0008270">
    <property type="term" value="F:zinc ion binding"/>
    <property type="evidence" value="ECO:0007669"/>
    <property type="project" value="UniProtKB-KW"/>
</dbReference>
<dbReference type="GO" id="GO:0005634">
    <property type="term" value="C:nucleus"/>
    <property type="evidence" value="ECO:0007669"/>
    <property type="project" value="TreeGrafter"/>
</dbReference>
<accession>A0A453L4Z9</accession>
<organism evidence="7 8">
    <name type="scientific">Aegilops tauschii subsp. strangulata</name>
    <name type="common">Goatgrass</name>
    <dbReference type="NCBI Taxonomy" id="200361"/>
    <lineage>
        <taxon>Eukaryota</taxon>
        <taxon>Viridiplantae</taxon>
        <taxon>Streptophyta</taxon>
        <taxon>Embryophyta</taxon>
        <taxon>Tracheophyta</taxon>
        <taxon>Spermatophyta</taxon>
        <taxon>Magnoliopsida</taxon>
        <taxon>Liliopsida</taxon>
        <taxon>Poales</taxon>
        <taxon>Poaceae</taxon>
        <taxon>BOP clade</taxon>
        <taxon>Pooideae</taxon>
        <taxon>Triticodae</taxon>
        <taxon>Triticeae</taxon>
        <taxon>Triticinae</taxon>
        <taxon>Aegilops</taxon>
    </lineage>
</organism>
<feature type="signal peptide" evidence="5">
    <location>
        <begin position="1"/>
        <end position="20"/>
    </location>
</feature>
<dbReference type="InterPro" id="IPR012337">
    <property type="entry name" value="RNaseH-like_sf"/>
</dbReference>
<dbReference type="GO" id="GO:0006357">
    <property type="term" value="P:regulation of transcription by RNA polymerase II"/>
    <property type="evidence" value="ECO:0007669"/>
    <property type="project" value="TreeGrafter"/>
</dbReference>
<keyword evidence="3" id="KW-0862">Zinc</keyword>
<evidence type="ECO:0000256" key="1">
    <source>
        <dbReference type="ARBA" id="ARBA00022723"/>
    </source>
</evidence>
<feature type="domain" description="BED-type" evidence="6">
    <location>
        <begin position="65"/>
        <end position="140"/>
    </location>
</feature>
<reference evidence="8" key="1">
    <citation type="journal article" date="2014" name="Science">
        <title>Ancient hybridizations among the ancestral genomes of bread wheat.</title>
        <authorList>
            <consortium name="International Wheat Genome Sequencing Consortium,"/>
            <person name="Marcussen T."/>
            <person name="Sandve S.R."/>
            <person name="Heier L."/>
            <person name="Spannagl M."/>
            <person name="Pfeifer M."/>
            <person name="Jakobsen K.S."/>
            <person name="Wulff B.B."/>
            <person name="Steuernagel B."/>
            <person name="Mayer K.F."/>
            <person name="Olsen O.A."/>
        </authorList>
    </citation>
    <scope>NUCLEOTIDE SEQUENCE [LARGE SCALE GENOMIC DNA]</scope>
    <source>
        <strain evidence="8">cv. AL8/78</strain>
    </source>
</reference>
<evidence type="ECO:0000256" key="2">
    <source>
        <dbReference type="ARBA" id="ARBA00022771"/>
    </source>
</evidence>
<dbReference type="OrthoDB" id="1900170at2759"/>
<sequence>MCIILVFGCLFLLCSDTNNGQVDESMHDTSHTTTPMDEDGDHVIVSDDEEEDDVEEVEVIPSKRKLTSKVWLEMKKMRINGEWKAKCNWCHKVLTVGSRNGTKHLRLHLDICTLKKLKTKGGKTLSQSSLKVCAEEDGKVSMESYTFDQDYARVELGNMLVLHDYPLSMVDHVGFRRFVAALQPLFKLHTRNTIRGDIVGRYKMERKKAIEYMSMIQSRVAVTTDMWTSDSQKKGYMAITTHFIDESLRLRNILMRYIVVKALNIVGCLFSAFANSQTAVYVCIL</sequence>
<evidence type="ECO:0000256" key="4">
    <source>
        <dbReference type="PROSITE-ProRule" id="PRU00027"/>
    </source>
</evidence>
<name>A0A453L4Z9_AEGTS</name>
<dbReference type="SUPFAM" id="SSF53098">
    <property type="entry name" value="Ribonuclease H-like"/>
    <property type="match status" value="1"/>
</dbReference>
<dbReference type="SMART" id="SM00614">
    <property type="entry name" value="ZnF_BED"/>
    <property type="match status" value="1"/>
</dbReference>
<reference evidence="7" key="3">
    <citation type="journal article" date="2017" name="Nature">
        <title>Genome sequence of the progenitor of the wheat D genome Aegilops tauschii.</title>
        <authorList>
            <person name="Luo M.C."/>
            <person name="Gu Y.Q."/>
            <person name="Puiu D."/>
            <person name="Wang H."/>
            <person name="Twardziok S.O."/>
            <person name="Deal K.R."/>
            <person name="Huo N."/>
            <person name="Zhu T."/>
            <person name="Wang L."/>
            <person name="Wang Y."/>
            <person name="McGuire P.E."/>
            <person name="Liu S."/>
            <person name="Long H."/>
            <person name="Ramasamy R.K."/>
            <person name="Rodriguez J.C."/>
            <person name="Van S.L."/>
            <person name="Yuan L."/>
            <person name="Wang Z."/>
            <person name="Xia Z."/>
            <person name="Xiao L."/>
            <person name="Anderson O.D."/>
            <person name="Ouyang S."/>
            <person name="Liang Y."/>
            <person name="Zimin A.V."/>
            <person name="Pertea G."/>
            <person name="Qi P."/>
            <person name="Bennetzen J.L."/>
            <person name="Dai X."/>
            <person name="Dawson M.W."/>
            <person name="Muller H.G."/>
            <person name="Kugler K."/>
            <person name="Rivarola-Duarte L."/>
            <person name="Spannagl M."/>
            <person name="Mayer K.F.X."/>
            <person name="Lu F.H."/>
            <person name="Bevan M.W."/>
            <person name="Leroy P."/>
            <person name="Li P."/>
            <person name="You F.M."/>
            <person name="Sun Q."/>
            <person name="Liu Z."/>
            <person name="Lyons E."/>
            <person name="Wicker T."/>
            <person name="Salzberg S.L."/>
            <person name="Devos K.M."/>
            <person name="Dvorak J."/>
        </authorList>
    </citation>
    <scope>NUCLEOTIDE SEQUENCE [LARGE SCALE GENOMIC DNA]</scope>
    <source>
        <strain evidence="7">cv. AL8/78</strain>
    </source>
</reference>
<proteinExistence type="predicted"/>
<evidence type="ECO:0000259" key="6">
    <source>
        <dbReference type="PROSITE" id="PS50808"/>
    </source>
</evidence>
<evidence type="ECO:0000313" key="8">
    <source>
        <dbReference type="Proteomes" id="UP000015105"/>
    </source>
</evidence>
<evidence type="ECO:0000313" key="7">
    <source>
        <dbReference type="EnsemblPlants" id="AET5Gv20633400.3"/>
    </source>
</evidence>
<dbReference type="Gramene" id="AET5Gv20633400.3">
    <property type="protein sequence ID" value="AET5Gv20633400.3"/>
    <property type="gene ID" value="AET5Gv20633400"/>
</dbReference>
<dbReference type="STRING" id="200361.A0A453L4Z9"/>
<protein>
    <recommendedName>
        <fullName evidence="6">BED-type domain-containing protein</fullName>
    </recommendedName>
</protein>
<keyword evidence="2 4" id="KW-0863">Zinc-finger</keyword>
<dbReference type="GO" id="GO:1990837">
    <property type="term" value="F:sequence-specific double-stranded DNA binding"/>
    <property type="evidence" value="ECO:0007669"/>
    <property type="project" value="TreeGrafter"/>
</dbReference>
<keyword evidence="5" id="KW-0732">Signal</keyword>
<dbReference type="Proteomes" id="UP000015105">
    <property type="component" value="Chromosome 5D"/>
</dbReference>
<feature type="chain" id="PRO_5018999116" description="BED-type domain-containing protein" evidence="5">
    <location>
        <begin position="21"/>
        <end position="285"/>
    </location>
</feature>
<reference evidence="7" key="5">
    <citation type="journal article" date="2021" name="G3 (Bethesda)">
        <title>Aegilops tauschii genome assembly Aet v5.0 features greater sequence contiguity and improved annotation.</title>
        <authorList>
            <person name="Wang L."/>
            <person name="Zhu T."/>
            <person name="Rodriguez J.C."/>
            <person name="Deal K.R."/>
            <person name="Dubcovsky J."/>
            <person name="McGuire P.E."/>
            <person name="Lux T."/>
            <person name="Spannagl M."/>
            <person name="Mayer K.F.X."/>
            <person name="Baldrich P."/>
            <person name="Meyers B.C."/>
            <person name="Huo N."/>
            <person name="Gu Y.Q."/>
            <person name="Zhou H."/>
            <person name="Devos K.M."/>
            <person name="Bennetzen J.L."/>
            <person name="Unver T."/>
            <person name="Budak H."/>
            <person name="Gulick P.J."/>
            <person name="Galiba G."/>
            <person name="Kalapos B."/>
            <person name="Nelson D.R."/>
            <person name="Li P."/>
            <person name="You F.M."/>
            <person name="Luo M.C."/>
            <person name="Dvorak J."/>
        </authorList>
    </citation>
    <scope>NUCLEOTIDE SEQUENCE [LARGE SCALE GENOMIC DNA]</scope>
    <source>
        <strain evidence="7">cv. AL8/78</strain>
    </source>
</reference>
<keyword evidence="8" id="KW-1185">Reference proteome</keyword>
<reference evidence="8" key="2">
    <citation type="journal article" date="2017" name="Nat. Plants">
        <title>The Aegilops tauschii genome reveals multiple impacts of transposons.</title>
        <authorList>
            <person name="Zhao G."/>
            <person name="Zou C."/>
            <person name="Li K."/>
            <person name="Wang K."/>
            <person name="Li T."/>
            <person name="Gao L."/>
            <person name="Zhang X."/>
            <person name="Wang H."/>
            <person name="Yang Z."/>
            <person name="Liu X."/>
            <person name="Jiang W."/>
            <person name="Mao L."/>
            <person name="Kong X."/>
            <person name="Jiao Y."/>
            <person name="Jia J."/>
        </authorList>
    </citation>
    <scope>NUCLEOTIDE SEQUENCE [LARGE SCALE GENOMIC DNA]</scope>
    <source>
        <strain evidence="8">cv. AL8/78</strain>
    </source>
</reference>
<dbReference type="PANTHER" id="PTHR34396">
    <property type="entry name" value="OS03G0264950 PROTEIN-RELATED"/>
    <property type="match status" value="1"/>
</dbReference>
<dbReference type="InterPro" id="IPR053031">
    <property type="entry name" value="Cuticle_assoc_protein"/>
</dbReference>
<dbReference type="PANTHER" id="PTHR34396:SF25">
    <property type="entry name" value="BOUNDARY ELEMENT ASSOCIATED FACTOR"/>
    <property type="match status" value="1"/>
</dbReference>
<dbReference type="EnsemblPlants" id="AET5Gv20633400.3">
    <property type="protein sequence ID" value="AET5Gv20633400.3"/>
    <property type="gene ID" value="AET5Gv20633400"/>
</dbReference>